<dbReference type="InterPro" id="IPR015422">
    <property type="entry name" value="PyrdxlP-dep_Trfase_small"/>
</dbReference>
<keyword evidence="11" id="KW-0411">Iron-sulfur</keyword>
<evidence type="ECO:0000256" key="12">
    <source>
        <dbReference type="ARBA" id="ARBA00050776"/>
    </source>
</evidence>
<keyword evidence="10" id="KW-0408">Iron</keyword>
<evidence type="ECO:0000256" key="1">
    <source>
        <dbReference type="ARBA" id="ARBA00001933"/>
    </source>
</evidence>
<reference evidence="15 16" key="1">
    <citation type="submission" date="2016-10" db="EMBL/GenBank/DDBJ databases">
        <authorList>
            <person name="de Groot N.N."/>
        </authorList>
    </citation>
    <scope>NUCLEOTIDE SEQUENCE [LARGE SCALE GENOMIC DNA]</scope>
    <source>
        <strain evidence="15 16">R5</strain>
    </source>
</reference>
<evidence type="ECO:0000256" key="6">
    <source>
        <dbReference type="ARBA" id="ARBA00022679"/>
    </source>
</evidence>
<dbReference type="RefSeq" id="WP_092082033.1">
    <property type="nucleotide sequence ID" value="NZ_FMZW01000007.1"/>
</dbReference>
<keyword evidence="9" id="KW-0663">Pyridoxal phosphate</keyword>
<dbReference type="InterPro" id="IPR015421">
    <property type="entry name" value="PyrdxlP-dep_Trfase_major"/>
</dbReference>
<sequence length="399" mass="41966">MPDAISKSAAPAAQTIYLDNQATTPTDPRVLQDVINMLQTRSVGNPHSEHFVGRRAAAAVEVARAQIADLIGARPEEIFFTSGATEANNIAIRGIGRHDQGRNHVLTVATEHKCVLESALSLRDQGFDVEILPVGEDGLLDLDQLSSSIRDRTALVSVMAANNEIGVLQPIADVAAICRERDIVFHTDAAQAAGKIPLDVRSTGIDLMSLSGHKLYAPIGIGALFISDDSPIRPEGQLRGGGQEGGIRSGTLPAHLAVAMGTAAAICRESMQVDATHASSLRQRFLEIVQSRIPYARVNAESAPRLPGNLSLTIPGVDADHLVGALQPHVAVSTNAACSSGVLQPSHVLQAIGLRNDLAESTIRLGFGRFNTLQEVETAAVLISDVAAQIGENRGASAA</sequence>
<evidence type="ECO:0000256" key="3">
    <source>
        <dbReference type="ARBA" id="ARBA00006490"/>
    </source>
</evidence>
<evidence type="ECO:0000256" key="9">
    <source>
        <dbReference type="ARBA" id="ARBA00022898"/>
    </source>
</evidence>
<keyword evidence="7" id="KW-0001">2Fe-2S</keyword>
<comment type="catalytic activity">
    <reaction evidence="12">
        <text>(sulfur carrier)-H + L-cysteine = (sulfur carrier)-SH + L-alanine</text>
        <dbReference type="Rhea" id="RHEA:43892"/>
        <dbReference type="Rhea" id="RHEA-COMP:14737"/>
        <dbReference type="Rhea" id="RHEA-COMP:14739"/>
        <dbReference type="ChEBI" id="CHEBI:29917"/>
        <dbReference type="ChEBI" id="CHEBI:35235"/>
        <dbReference type="ChEBI" id="CHEBI:57972"/>
        <dbReference type="ChEBI" id="CHEBI:64428"/>
        <dbReference type="EC" id="2.8.1.7"/>
    </reaction>
</comment>
<dbReference type="Pfam" id="PF00266">
    <property type="entry name" value="Aminotran_5"/>
    <property type="match status" value="1"/>
</dbReference>
<dbReference type="InterPro" id="IPR020578">
    <property type="entry name" value="Aminotrans_V_PyrdxlP_BS"/>
</dbReference>
<evidence type="ECO:0000259" key="14">
    <source>
        <dbReference type="Pfam" id="PF00266"/>
    </source>
</evidence>
<dbReference type="EMBL" id="FMZW01000007">
    <property type="protein sequence ID" value="SDD08518.1"/>
    <property type="molecule type" value="Genomic_DNA"/>
</dbReference>
<dbReference type="GO" id="GO:0031071">
    <property type="term" value="F:cysteine desulfurase activity"/>
    <property type="evidence" value="ECO:0007669"/>
    <property type="project" value="UniProtKB-EC"/>
</dbReference>
<dbReference type="PANTHER" id="PTHR11601">
    <property type="entry name" value="CYSTEINE DESULFURYLASE FAMILY MEMBER"/>
    <property type="match status" value="1"/>
</dbReference>
<dbReference type="GO" id="GO:0046872">
    <property type="term" value="F:metal ion binding"/>
    <property type="evidence" value="ECO:0007669"/>
    <property type="project" value="UniProtKB-KW"/>
</dbReference>
<proteinExistence type="inferred from homology"/>
<gene>
    <name evidence="15" type="ORF">SAMN05216337_1007139</name>
</gene>
<evidence type="ECO:0000256" key="13">
    <source>
        <dbReference type="RuleBase" id="RU004504"/>
    </source>
</evidence>
<comment type="similarity">
    <text evidence="3">Belongs to the class-V pyridoxal-phosphate-dependent aminotransferase family. NifS/IscS subfamily.</text>
</comment>
<evidence type="ECO:0000256" key="2">
    <source>
        <dbReference type="ARBA" id="ARBA00003120"/>
    </source>
</evidence>
<dbReference type="PROSITE" id="PS00595">
    <property type="entry name" value="AA_TRANSFER_CLASS_5"/>
    <property type="match status" value="1"/>
</dbReference>
<evidence type="ECO:0000256" key="8">
    <source>
        <dbReference type="ARBA" id="ARBA00022723"/>
    </source>
</evidence>
<accession>A0A1G6RVC6</accession>
<dbReference type="InterPro" id="IPR000192">
    <property type="entry name" value="Aminotrans_V_dom"/>
</dbReference>
<dbReference type="InterPro" id="IPR016454">
    <property type="entry name" value="Cysteine_dSase"/>
</dbReference>
<dbReference type="FunFam" id="3.40.640.10:FF:000003">
    <property type="entry name" value="Cysteine desulfurase IscS"/>
    <property type="match status" value="1"/>
</dbReference>
<keyword evidence="8" id="KW-0479">Metal-binding</keyword>
<evidence type="ECO:0000256" key="10">
    <source>
        <dbReference type="ARBA" id="ARBA00023004"/>
    </source>
</evidence>
<dbReference type="InterPro" id="IPR015424">
    <property type="entry name" value="PyrdxlP-dep_Trfase"/>
</dbReference>
<dbReference type="Gene3D" id="3.90.1150.10">
    <property type="entry name" value="Aspartate Aminotransferase, domain 1"/>
    <property type="match status" value="1"/>
</dbReference>
<dbReference type="SUPFAM" id="SSF53383">
    <property type="entry name" value="PLP-dependent transferases"/>
    <property type="match status" value="1"/>
</dbReference>
<dbReference type="AlphaFoldDB" id="A0A1G6RVC6"/>
<evidence type="ECO:0000256" key="5">
    <source>
        <dbReference type="ARBA" id="ARBA00013558"/>
    </source>
</evidence>
<evidence type="ECO:0000313" key="16">
    <source>
        <dbReference type="Proteomes" id="UP000199245"/>
    </source>
</evidence>
<dbReference type="Gene3D" id="3.40.640.10">
    <property type="entry name" value="Type I PLP-dependent aspartate aminotransferase-like (Major domain)"/>
    <property type="match status" value="1"/>
</dbReference>
<evidence type="ECO:0000256" key="4">
    <source>
        <dbReference type="ARBA" id="ARBA00012239"/>
    </source>
</evidence>
<feature type="domain" description="Aminotransferase class V" evidence="14">
    <location>
        <begin position="16"/>
        <end position="377"/>
    </location>
</feature>
<evidence type="ECO:0000313" key="15">
    <source>
        <dbReference type="EMBL" id="SDD08518.1"/>
    </source>
</evidence>
<evidence type="ECO:0000256" key="11">
    <source>
        <dbReference type="ARBA" id="ARBA00023014"/>
    </source>
</evidence>
<evidence type="ECO:0000256" key="7">
    <source>
        <dbReference type="ARBA" id="ARBA00022714"/>
    </source>
</evidence>
<dbReference type="PIRSF" id="PIRSF005572">
    <property type="entry name" value="NifS"/>
    <property type="match status" value="1"/>
</dbReference>
<protein>
    <recommendedName>
        <fullName evidence="5">Cysteine desulfurase</fullName>
        <ecNumber evidence="4">2.8.1.7</ecNumber>
    </recommendedName>
</protein>
<dbReference type="PANTHER" id="PTHR11601:SF34">
    <property type="entry name" value="CYSTEINE DESULFURASE"/>
    <property type="match status" value="1"/>
</dbReference>
<comment type="function">
    <text evidence="2">Catalyzes the removal of elemental sulfur atoms from cysteine to produce alanine. Seems to participate in the biosynthesis of the nitrogenase metalloclusters by providing the inorganic sulfur required for the Fe-S core formation.</text>
</comment>
<dbReference type="EC" id="2.8.1.7" evidence="4"/>
<name>A0A1G6RVC6_9BRAD</name>
<comment type="cofactor">
    <cofactor evidence="1 13">
        <name>pyridoxal 5'-phosphate</name>
        <dbReference type="ChEBI" id="CHEBI:597326"/>
    </cofactor>
</comment>
<organism evidence="15 16">
    <name type="scientific">Bradyrhizobium brasilense</name>
    <dbReference type="NCBI Taxonomy" id="1419277"/>
    <lineage>
        <taxon>Bacteria</taxon>
        <taxon>Pseudomonadati</taxon>
        <taxon>Pseudomonadota</taxon>
        <taxon>Alphaproteobacteria</taxon>
        <taxon>Hyphomicrobiales</taxon>
        <taxon>Nitrobacteraceae</taxon>
        <taxon>Bradyrhizobium</taxon>
    </lineage>
</organism>
<dbReference type="GO" id="GO:0051537">
    <property type="term" value="F:2 iron, 2 sulfur cluster binding"/>
    <property type="evidence" value="ECO:0007669"/>
    <property type="project" value="UniProtKB-KW"/>
</dbReference>
<keyword evidence="6" id="KW-0808">Transferase</keyword>
<dbReference type="Proteomes" id="UP000199245">
    <property type="component" value="Unassembled WGS sequence"/>
</dbReference>